<proteinExistence type="predicted"/>
<feature type="domain" description="Single-stranded-DNA-specific exonuclease RecJ C-terminal" evidence="1">
    <location>
        <begin position="1"/>
        <end position="59"/>
    </location>
</feature>
<dbReference type="InterPro" id="IPR018779">
    <property type="entry name" value="RecJ_C"/>
</dbReference>
<reference evidence="2 3" key="1">
    <citation type="journal article" date="2016" name="Front. Microbiol.">
        <title>Comprehensive Phylogenetic Analysis of Bovine Non-aureus Staphylococci Species Based on Whole-Genome Sequencing.</title>
        <authorList>
            <person name="Naushad S."/>
            <person name="Barkema H.W."/>
            <person name="Luby C."/>
            <person name="Condas L.A."/>
            <person name="Nobrega D.B."/>
            <person name="Carson D.A."/>
            <person name="De Buck J."/>
        </authorList>
    </citation>
    <scope>NUCLEOTIDE SEQUENCE [LARGE SCALE GENOMIC DNA]</scope>
    <source>
        <strain evidence="2 3">SNUC 505</strain>
    </source>
</reference>
<sequence>LKVFLDLHFIRQNDGIIEINTTAPKQEITSSRIYQGRLHRIEVEKQLLYADFPSIKNWMEDEMREDK</sequence>
<dbReference type="EMBL" id="PZBZ01000015">
    <property type="protein sequence ID" value="PTG15697.1"/>
    <property type="molecule type" value="Genomic_DNA"/>
</dbReference>
<evidence type="ECO:0000313" key="3">
    <source>
        <dbReference type="Proteomes" id="UP000242704"/>
    </source>
</evidence>
<dbReference type="Pfam" id="PF10141">
    <property type="entry name" value="ssDNA-exonuc_C"/>
    <property type="match status" value="1"/>
</dbReference>
<evidence type="ECO:0000259" key="1">
    <source>
        <dbReference type="Pfam" id="PF10141"/>
    </source>
</evidence>
<name>A0AAE5W860_STACR</name>
<organism evidence="2 3">
    <name type="scientific">Staphylococcus chromogenes</name>
    <name type="common">Staphylococcus hyicus subsp. chromogenes</name>
    <dbReference type="NCBI Taxonomy" id="46126"/>
    <lineage>
        <taxon>Bacteria</taxon>
        <taxon>Bacillati</taxon>
        <taxon>Bacillota</taxon>
        <taxon>Bacilli</taxon>
        <taxon>Bacillales</taxon>
        <taxon>Staphylococcaceae</taxon>
        <taxon>Staphylococcus</taxon>
    </lineage>
</organism>
<feature type="non-terminal residue" evidence="2">
    <location>
        <position position="1"/>
    </location>
</feature>
<comment type="caution">
    <text evidence="2">The sequence shown here is derived from an EMBL/GenBank/DDBJ whole genome shotgun (WGS) entry which is preliminary data.</text>
</comment>
<accession>A0AAE5W860</accession>
<evidence type="ECO:0000313" key="2">
    <source>
        <dbReference type="EMBL" id="PTG15697.1"/>
    </source>
</evidence>
<dbReference type="Proteomes" id="UP000242704">
    <property type="component" value="Unassembled WGS sequence"/>
</dbReference>
<dbReference type="RefSeq" id="WP_133171438.1">
    <property type="nucleotide sequence ID" value="NZ_PZBZ01000015.1"/>
</dbReference>
<protein>
    <recommendedName>
        <fullName evidence="1">Single-stranded-DNA-specific exonuclease RecJ C-terminal domain-containing protein</fullName>
    </recommendedName>
</protein>
<dbReference type="AlphaFoldDB" id="A0AAE5W860"/>
<gene>
    <name evidence="2" type="ORF">BU653_03750</name>
</gene>